<accession>A0ABQ9GTS8</accession>
<protein>
    <submittedName>
        <fullName evidence="2">Uncharacterized protein</fullName>
    </submittedName>
</protein>
<feature type="region of interest" description="Disordered" evidence="1">
    <location>
        <begin position="199"/>
        <end position="230"/>
    </location>
</feature>
<evidence type="ECO:0000313" key="2">
    <source>
        <dbReference type="EMBL" id="KAJ8875403.1"/>
    </source>
</evidence>
<evidence type="ECO:0000256" key="1">
    <source>
        <dbReference type="SAM" id="MobiDB-lite"/>
    </source>
</evidence>
<comment type="caution">
    <text evidence="2">The sequence shown here is derived from an EMBL/GenBank/DDBJ whole genome shotgun (WGS) entry which is preliminary data.</text>
</comment>
<gene>
    <name evidence="2" type="ORF">PR048_023298</name>
</gene>
<organism evidence="2 3">
    <name type="scientific">Dryococelus australis</name>
    <dbReference type="NCBI Taxonomy" id="614101"/>
    <lineage>
        <taxon>Eukaryota</taxon>
        <taxon>Metazoa</taxon>
        <taxon>Ecdysozoa</taxon>
        <taxon>Arthropoda</taxon>
        <taxon>Hexapoda</taxon>
        <taxon>Insecta</taxon>
        <taxon>Pterygota</taxon>
        <taxon>Neoptera</taxon>
        <taxon>Polyneoptera</taxon>
        <taxon>Phasmatodea</taxon>
        <taxon>Verophasmatodea</taxon>
        <taxon>Anareolatae</taxon>
        <taxon>Phasmatidae</taxon>
        <taxon>Eurycanthinae</taxon>
        <taxon>Dryococelus</taxon>
    </lineage>
</organism>
<evidence type="ECO:0000313" key="3">
    <source>
        <dbReference type="Proteomes" id="UP001159363"/>
    </source>
</evidence>
<dbReference type="EMBL" id="JARBHB010000009">
    <property type="protein sequence ID" value="KAJ8875403.1"/>
    <property type="molecule type" value="Genomic_DNA"/>
</dbReference>
<proteinExistence type="predicted"/>
<feature type="compositionally biased region" description="Basic and acidic residues" evidence="1">
    <location>
        <begin position="202"/>
        <end position="211"/>
    </location>
</feature>
<name>A0ABQ9GTS8_9NEOP</name>
<sequence length="473" mass="50868">MVGGHLCCKTPADVDSRGAAAGDDRRRAADVLSLPSPSSVQSNNGRLFASVAPGDCLPLCCARVLPDWLELLANLRLLSSLLAVLFDPSLAASLHVGWTVVNLLASHQGELGSISGRITPDFRMRESWRNMPLVGGFSLGSPVPPPPIPALLHSHPASPSSALKTTHPPCMEVIKPTCIIGLLACLSGPLVNIHPTTMGKGGGREESDRASWGHQTSTQPTKKHLICTGKRKSASTARRYSALRVGATRRWPRALLSPVSLCLEYGRKSWGHVLSHGSSAALQIQRPALRGDGALVARARVTLVAPALHGQEIRRRQVAALTDADWRTASRRAPTRGAFLLKCAAGVHCKSGCLNSVLVAFTIRCTVQVLRDIVENLVWPVYRASRSYAVCTSAGVEDLLRYERLASAIPHAQHALSVRGVSFRKREGAKKSFNAAITGSSFLADTDHVTRRIGDFLGKVLPPRTRRTRAATW</sequence>
<dbReference type="Proteomes" id="UP001159363">
    <property type="component" value="Chromosome 8"/>
</dbReference>
<reference evidence="2 3" key="1">
    <citation type="submission" date="2023-02" db="EMBL/GenBank/DDBJ databases">
        <title>LHISI_Scaffold_Assembly.</title>
        <authorList>
            <person name="Stuart O.P."/>
            <person name="Cleave R."/>
            <person name="Magrath M.J.L."/>
            <person name="Mikheyev A.S."/>
        </authorList>
    </citation>
    <scope>NUCLEOTIDE SEQUENCE [LARGE SCALE GENOMIC DNA]</scope>
    <source>
        <strain evidence="2">Daus_M_001</strain>
        <tissue evidence="2">Leg muscle</tissue>
    </source>
</reference>
<feature type="compositionally biased region" description="Basic residues" evidence="1">
    <location>
        <begin position="221"/>
        <end position="230"/>
    </location>
</feature>
<keyword evidence="3" id="KW-1185">Reference proteome</keyword>